<comment type="similarity">
    <text evidence="2">Belongs to the bacterial solute-binding protein 1 family.</text>
</comment>
<protein>
    <submittedName>
        <fullName evidence="3">Extracellular solute-binding protein</fullName>
    </submittedName>
</protein>
<name>A0A844G898_9BACT</name>
<accession>A0A844G898</accession>
<gene>
    <name evidence="3" type="ORF">FYJ85_18940</name>
</gene>
<keyword evidence="4" id="KW-1185">Reference proteome</keyword>
<comment type="subcellular location">
    <subcellularLocation>
        <location evidence="1">Periplasm</location>
    </subcellularLocation>
</comment>
<dbReference type="Gene3D" id="3.40.190.10">
    <property type="entry name" value="Periplasmic binding protein-like II"/>
    <property type="match status" value="1"/>
</dbReference>
<evidence type="ECO:0000313" key="4">
    <source>
        <dbReference type="Proteomes" id="UP000435649"/>
    </source>
</evidence>
<evidence type="ECO:0000313" key="3">
    <source>
        <dbReference type="EMBL" id="MST99115.1"/>
    </source>
</evidence>
<dbReference type="AlphaFoldDB" id="A0A844G898"/>
<dbReference type="SUPFAM" id="SSF53850">
    <property type="entry name" value="Periplasmic binding protein-like II"/>
    <property type="match status" value="1"/>
</dbReference>
<dbReference type="EMBL" id="VUNS01000029">
    <property type="protein sequence ID" value="MST99115.1"/>
    <property type="molecule type" value="Genomic_DNA"/>
</dbReference>
<dbReference type="Pfam" id="PF01547">
    <property type="entry name" value="SBP_bac_1"/>
    <property type="match status" value="1"/>
</dbReference>
<dbReference type="Proteomes" id="UP000435649">
    <property type="component" value="Unassembled WGS sequence"/>
</dbReference>
<sequence>MPPMTRFTGTRPSNSDTHMKKIFLIIASVLIAASAVTVWTRKESSDRPSIVWTAGLSQDRVEQVELFHRWLVENGYTAEDGGPLFTVRLESAGNQSVLIQAVSGMAGDLIDHVPVKRFAPMGVLEDITEFARENGLDPGSNYGAARGLLMYNGRQYAYPCNLAAVALVCNADLFRRYGMEPPPEEWTPEEFERIGLEFTRRANAGRARQEVFFAGAIPRMLLPLARSMGGDVFNETLTAPRLTDEAFVRALKLYLRWVAELHLIPDAAEIASESADGSSVNGQATPQLVAGRYGMIVSGRYVNMDLRRFRKGPVALSFSQFPEYGFKNLILSSRNTAIYRGAKEKRYAEIFLLYLAGKEYNELIINGSDGLPPNPKWAADNPDYHTPPGREYEGNLHTNELRWARTIAIPESFSPYYPLADNRIEDAYNRVANNLCTPEKALEIADRSIAHSIRETVEGTPSLRERYRRACELQKKIDERKAAGRKIPAAWISNPFHLKYYGDAGKLE</sequence>
<dbReference type="InterPro" id="IPR006059">
    <property type="entry name" value="SBP"/>
</dbReference>
<dbReference type="PANTHER" id="PTHR43649:SF12">
    <property type="entry name" value="DIACETYLCHITOBIOSE BINDING PROTEIN DASA"/>
    <property type="match status" value="1"/>
</dbReference>
<evidence type="ECO:0000256" key="1">
    <source>
        <dbReference type="ARBA" id="ARBA00004418"/>
    </source>
</evidence>
<evidence type="ECO:0000256" key="2">
    <source>
        <dbReference type="ARBA" id="ARBA00008520"/>
    </source>
</evidence>
<proteinExistence type="inferred from homology"/>
<dbReference type="PANTHER" id="PTHR43649">
    <property type="entry name" value="ARABINOSE-BINDING PROTEIN-RELATED"/>
    <property type="match status" value="1"/>
</dbReference>
<reference evidence="3 4" key="1">
    <citation type="submission" date="2019-08" db="EMBL/GenBank/DDBJ databases">
        <title>In-depth cultivation of the pig gut microbiome towards novel bacterial diversity and tailored functional studies.</title>
        <authorList>
            <person name="Wylensek D."/>
            <person name="Hitch T.C.A."/>
            <person name="Clavel T."/>
        </authorList>
    </citation>
    <scope>NUCLEOTIDE SEQUENCE [LARGE SCALE GENOMIC DNA]</scope>
    <source>
        <strain evidence="3 4">BBE-744-WT-12</strain>
    </source>
</reference>
<dbReference type="InterPro" id="IPR050490">
    <property type="entry name" value="Bact_solute-bd_prot1"/>
</dbReference>
<dbReference type="GO" id="GO:0042597">
    <property type="term" value="C:periplasmic space"/>
    <property type="evidence" value="ECO:0007669"/>
    <property type="project" value="UniProtKB-SubCell"/>
</dbReference>
<comment type="caution">
    <text evidence="3">The sequence shown here is derived from an EMBL/GenBank/DDBJ whole genome shotgun (WGS) entry which is preliminary data.</text>
</comment>
<organism evidence="3 4">
    <name type="scientific">Victivallis lenta</name>
    <dbReference type="NCBI Taxonomy" id="2606640"/>
    <lineage>
        <taxon>Bacteria</taxon>
        <taxon>Pseudomonadati</taxon>
        <taxon>Lentisphaerota</taxon>
        <taxon>Lentisphaeria</taxon>
        <taxon>Victivallales</taxon>
        <taxon>Victivallaceae</taxon>
        <taxon>Victivallis</taxon>
    </lineage>
</organism>